<dbReference type="Gene3D" id="3.10.20.70">
    <property type="entry name" value="Glutamine synthetase, N-terminal domain"/>
    <property type="match status" value="1"/>
</dbReference>
<dbReference type="Pfam" id="PF04909">
    <property type="entry name" value="Amidohydro_2"/>
    <property type="match status" value="1"/>
</dbReference>
<reference evidence="7 8" key="1">
    <citation type="journal article" date="2024" name="Commun. Biol.">
        <title>Comparative genomic analysis of thermophilic fungi reveals convergent evolutionary adaptations and gene losses.</title>
        <authorList>
            <person name="Steindorff A.S."/>
            <person name="Aguilar-Pontes M.V."/>
            <person name="Robinson A.J."/>
            <person name="Andreopoulos B."/>
            <person name="LaButti K."/>
            <person name="Kuo A."/>
            <person name="Mondo S."/>
            <person name="Riley R."/>
            <person name="Otillar R."/>
            <person name="Haridas S."/>
            <person name="Lipzen A."/>
            <person name="Grimwood J."/>
            <person name="Schmutz J."/>
            <person name="Clum A."/>
            <person name="Reid I.D."/>
            <person name="Moisan M.C."/>
            <person name="Butler G."/>
            <person name="Nguyen T.T.M."/>
            <person name="Dewar K."/>
            <person name="Conant G."/>
            <person name="Drula E."/>
            <person name="Henrissat B."/>
            <person name="Hansel C."/>
            <person name="Singer S."/>
            <person name="Hutchinson M.I."/>
            <person name="de Vries R.P."/>
            <person name="Natvig D.O."/>
            <person name="Powell A.J."/>
            <person name="Tsang A."/>
            <person name="Grigoriev I.V."/>
        </authorList>
    </citation>
    <scope>NUCLEOTIDE SEQUENCE [LARGE SCALE GENOMIC DNA]</scope>
    <source>
        <strain evidence="7 8">CBS 620.91</strain>
    </source>
</reference>
<dbReference type="InterPro" id="IPR032466">
    <property type="entry name" value="Metal_Hydrolase"/>
</dbReference>
<keyword evidence="8" id="KW-1185">Reference proteome</keyword>
<dbReference type="EMBL" id="JAZGSY010000212">
    <property type="protein sequence ID" value="KAL1838469.1"/>
    <property type="molecule type" value="Genomic_DNA"/>
</dbReference>
<evidence type="ECO:0000256" key="5">
    <source>
        <dbReference type="SAM" id="MobiDB-lite"/>
    </source>
</evidence>
<evidence type="ECO:0000313" key="8">
    <source>
        <dbReference type="Proteomes" id="UP001583172"/>
    </source>
</evidence>
<feature type="region of interest" description="Disordered" evidence="5">
    <location>
        <begin position="700"/>
        <end position="737"/>
    </location>
</feature>
<evidence type="ECO:0000256" key="1">
    <source>
        <dbReference type="ARBA" id="ARBA00021364"/>
    </source>
</evidence>
<dbReference type="Gene3D" id="3.20.20.140">
    <property type="entry name" value="Metal-dependent hydrolases"/>
    <property type="match status" value="1"/>
</dbReference>
<dbReference type="InterPro" id="IPR014746">
    <property type="entry name" value="Gln_synth/guanido_kin_cat_dom"/>
</dbReference>
<dbReference type="SMART" id="SM01230">
    <property type="entry name" value="Gln-synt_C"/>
    <property type="match status" value="1"/>
</dbReference>
<dbReference type="PROSITE" id="PS51987">
    <property type="entry name" value="GS_CATALYTIC"/>
    <property type="match status" value="1"/>
</dbReference>
<comment type="caution">
    <text evidence="7">The sequence shown here is derived from an EMBL/GenBank/DDBJ whole genome shotgun (WGS) entry which is preliminary data.</text>
</comment>
<feature type="domain" description="GS catalytic" evidence="6">
    <location>
        <begin position="542"/>
        <end position="914"/>
    </location>
</feature>
<dbReference type="InterPro" id="IPR006680">
    <property type="entry name" value="Amidohydro-rel"/>
</dbReference>
<evidence type="ECO:0000313" key="7">
    <source>
        <dbReference type="EMBL" id="KAL1838469.1"/>
    </source>
</evidence>
<evidence type="ECO:0000259" key="6">
    <source>
        <dbReference type="PROSITE" id="PS51987"/>
    </source>
</evidence>
<organism evidence="7 8">
    <name type="scientific">Humicola insolens</name>
    <name type="common">Soft-rot fungus</name>
    <dbReference type="NCBI Taxonomy" id="85995"/>
    <lineage>
        <taxon>Eukaryota</taxon>
        <taxon>Fungi</taxon>
        <taxon>Dikarya</taxon>
        <taxon>Ascomycota</taxon>
        <taxon>Pezizomycotina</taxon>
        <taxon>Sordariomycetes</taxon>
        <taxon>Sordariomycetidae</taxon>
        <taxon>Sordariales</taxon>
        <taxon>Chaetomiaceae</taxon>
        <taxon>Mycothermus</taxon>
    </lineage>
</organism>
<accession>A0ABR3V9F3</accession>
<name>A0ABR3V9F3_HUMIN</name>
<proteinExistence type="inferred from homology"/>
<dbReference type="Proteomes" id="UP001583172">
    <property type="component" value="Unassembled WGS sequence"/>
</dbReference>
<evidence type="ECO:0000256" key="4">
    <source>
        <dbReference type="RuleBase" id="RU000384"/>
    </source>
</evidence>
<feature type="compositionally biased region" description="Low complexity" evidence="5">
    <location>
        <begin position="722"/>
        <end position="737"/>
    </location>
</feature>
<dbReference type="SUPFAM" id="SSF55931">
    <property type="entry name" value="Glutamine synthetase/guanido kinase"/>
    <property type="match status" value="1"/>
</dbReference>
<dbReference type="SUPFAM" id="SSF51556">
    <property type="entry name" value="Metallo-dependent hydrolases"/>
    <property type="match status" value="1"/>
</dbReference>
<dbReference type="PANTHER" id="PTHR43785">
    <property type="entry name" value="GAMMA-GLUTAMYLPUTRESCINE SYNTHETASE"/>
    <property type="match status" value="1"/>
</dbReference>
<gene>
    <name evidence="7" type="ORF">VTJ49DRAFT_2637</name>
</gene>
<dbReference type="PANTHER" id="PTHR43785:SF2">
    <property type="entry name" value="TYPE-1 GLUTAMINE SYNTHETASE 1"/>
    <property type="match status" value="1"/>
</dbReference>
<evidence type="ECO:0000256" key="3">
    <source>
        <dbReference type="PROSITE-ProRule" id="PRU01331"/>
    </source>
</evidence>
<comment type="similarity">
    <text evidence="3 4">Belongs to the glutamine synthetase family.</text>
</comment>
<keyword evidence="2" id="KW-0436">Ligase</keyword>
<evidence type="ECO:0000256" key="2">
    <source>
        <dbReference type="ARBA" id="ARBA00022598"/>
    </source>
</evidence>
<dbReference type="InterPro" id="IPR008146">
    <property type="entry name" value="Gln_synth_cat_dom"/>
</dbReference>
<sequence length="914" mass="101519">MASWVGMRGTATPAQVDAVSRAIRNTPIIDHHAHPLLKLDALAKKPLLAITTEATGDAIDSATSSLPHLRAVRQLAAALGCGYSWESVVAAIEERRLEGPEDWTAYCLGGIETLLLDDGLDDEDDANTFSWHDDYTRSPCKRIVRIEKVAADIIRRLGTSRDRKGDVFDEWLREFDTEIRKAIDDPDVAGFKSVIGYRTGLDITDWPAEVSEAHARADFRDILDAGNLRDFKRLQTKSLNDLVVHHVARLIRDSPSRPKKPLQFHTGLGDNDLVLARASPSHLQPFIRLYPTVPIVLLHAGYPFTRETGYLASVYENVYADIGEVFPFVSQDGQERLVREILEICPWTKILWSTDGHWFPETYLLAIMQMREVFETVLCDYVRKGHIGWQAAIALVRNVLFKNARKLYNLDIEFIELDEETGPPPGSYQSDAELLQAFLKDQPTPDFVRIFWNDFTATQRMRMIPFRRFESLLNEGLSTDIGITTAAFALIQNDRLLPNACPTGEYRLHPDFSSLKKGPVEGHISMAGEFREQSGAQVPYCPRSVLQRAVEYGAQNNLSFRIGFEIEFLLVERGALPNIKPDDRSGNAASSQYSTLTTDGHAWSVSRYFANPRVATLLRDMVSALADTGIHVEQLHAESATGQFELVLPPYPPVEAADTLLHARDMMSALATAAGFKLTLHPKPLPEACGTASHMHISLAPIRPSPPPRRKSSVVSTTAGGDVDLTTSTTVDTAASPPSEAHGSFYAGVLKHLRAIAAFTYSSPASYERCSDGTWSGGRWVAWGTQNRETALRRIAGPHWEVRCLDGLANPYLAVAAVLFAGVKGYSDGEALVWGDCEIDPAKLTENDRAELGVTEMLPGSVAEALEALKQDEEMVEMMGPELVERYAAVKEMELEFLGEMGGEERRRWLMERY</sequence>
<dbReference type="Pfam" id="PF00120">
    <property type="entry name" value="Gln-synt_C"/>
    <property type="match status" value="1"/>
</dbReference>
<dbReference type="Gene3D" id="3.30.590.10">
    <property type="entry name" value="Glutamine synthetase/guanido kinase, catalytic domain"/>
    <property type="match status" value="1"/>
</dbReference>
<protein>
    <recommendedName>
        <fullName evidence="1">Glutamine synthetase</fullName>
    </recommendedName>
</protein>
<dbReference type="InterPro" id="IPR036651">
    <property type="entry name" value="Gln_synt_N_sf"/>
</dbReference>